<dbReference type="GO" id="GO:0003723">
    <property type="term" value="F:RNA binding"/>
    <property type="evidence" value="ECO:0007669"/>
    <property type="project" value="InterPro"/>
</dbReference>
<dbReference type="Pfam" id="PF00445">
    <property type="entry name" value="Ribonuclease_T2"/>
    <property type="match status" value="1"/>
</dbReference>
<dbReference type="InterPro" id="IPR036430">
    <property type="entry name" value="RNase_T2-like_sf"/>
</dbReference>
<dbReference type="InterPro" id="IPR001568">
    <property type="entry name" value="RNase_T2-like"/>
</dbReference>
<keyword evidence="4" id="KW-1185">Reference proteome</keyword>
<dbReference type="GO" id="GO:0033897">
    <property type="term" value="F:ribonuclease T2 activity"/>
    <property type="evidence" value="ECO:0007669"/>
    <property type="project" value="InterPro"/>
</dbReference>
<dbReference type="Proteomes" id="UP000023152">
    <property type="component" value="Unassembled WGS sequence"/>
</dbReference>
<comment type="caution">
    <text evidence="3">The sequence shown here is derived from an EMBL/GenBank/DDBJ whole genome shotgun (WGS) entry which is preliminary data.</text>
</comment>
<proteinExistence type="inferred from homology"/>
<dbReference type="PANTHER" id="PTHR11240">
    <property type="entry name" value="RIBONUCLEASE T2"/>
    <property type="match status" value="1"/>
</dbReference>
<reference evidence="3 4" key="1">
    <citation type="journal article" date="2013" name="Curr. Biol.">
        <title>The Genome of the Foraminiferan Reticulomyxa filosa.</title>
        <authorList>
            <person name="Glockner G."/>
            <person name="Hulsmann N."/>
            <person name="Schleicher M."/>
            <person name="Noegel A.A."/>
            <person name="Eichinger L."/>
            <person name="Gallinger C."/>
            <person name="Pawlowski J."/>
            <person name="Sierra R."/>
            <person name="Euteneuer U."/>
            <person name="Pillet L."/>
            <person name="Moustafa A."/>
            <person name="Platzer M."/>
            <person name="Groth M."/>
            <person name="Szafranski K."/>
            <person name="Schliwa M."/>
        </authorList>
    </citation>
    <scope>NUCLEOTIDE SEQUENCE [LARGE SCALE GENOMIC DNA]</scope>
</reference>
<dbReference type="Gene3D" id="3.90.730.10">
    <property type="entry name" value="Ribonuclease T2-like"/>
    <property type="match status" value="1"/>
</dbReference>
<dbReference type="SUPFAM" id="SSF55895">
    <property type="entry name" value="Ribonuclease Rh-like"/>
    <property type="match status" value="1"/>
</dbReference>
<protein>
    <submittedName>
        <fullName evidence="3">Uncharacterized protein</fullName>
    </submittedName>
</protein>
<evidence type="ECO:0000313" key="4">
    <source>
        <dbReference type="Proteomes" id="UP000023152"/>
    </source>
</evidence>
<evidence type="ECO:0000256" key="2">
    <source>
        <dbReference type="RuleBase" id="RU004328"/>
    </source>
</evidence>
<dbReference type="AlphaFoldDB" id="X6NJ24"/>
<feature type="non-terminal residue" evidence="3">
    <location>
        <position position="1"/>
    </location>
</feature>
<comment type="similarity">
    <text evidence="1 2">Belongs to the RNase T2 family.</text>
</comment>
<evidence type="ECO:0000256" key="1">
    <source>
        <dbReference type="ARBA" id="ARBA00007469"/>
    </source>
</evidence>
<accession>X6NJ24</accession>
<dbReference type="EMBL" id="ASPP01008604">
    <property type="protein sequence ID" value="ETO25347.1"/>
    <property type="molecule type" value="Genomic_DNA"/>
</dbReference>
<sequence length="112" mass="12515">GGGEKKKEWSTHGTCWDKTPNAFFEQALQWHSAYDIPTILRNNNFQQEVKYSKTDIENALTKNMWGTQVQVTCSSGGEYIDQFLACFDWSGKPLNCPTPQSSVCGSTVILSS</sequence>
<gene>
    <name evidence="3" type="ORF">RFI_11790</name>
</gene>
<dbReference type="PANTHER" id="PTHR11240:SF22">
    <property type="entry name" value="RIBONUCLEASE T2"/>
    <property type="match status" value="1"/>
</dbReference>
<name>X6NJ24_RETFI</name>
<evidence type="ECO:0000313" key="3">
    <source>
        <dbReference type="EMBL" id="ETO25347.1"/>
    </source>
</evidence>
<organism evidence="3 4">
    <name type="scientific">Reticulomyxa filosa</name>
    <dbReference type="NCBI Taxonomy" id="46433"/>
    <lineage>
        <taxon>Eukaryota</taxon>
        <taxon>Sar</taxon>
        <taxon>Rhizaria</taxon>
        <taxon>Retaria</taxon>
        <taxon>Foraminifera</taxon>
        <taxon>Monothalamids</taxon>
        <taxon>Reticulomyxidae</taxon>
        <taxon>Reticulomyxa</taxon>
    </lineage>
</organism>